<proteinExistence type="predicted"/>
<dbReference type="AlphaFoldDB" id="A0A0C7N567"/>
<dbReference type="RefSeq" id="XP_022627995.1">
    <property type="nucleotide sequence ID" value="XM_022772540.1"/>
</dbReference>
<keyword evidence="3" id="KW-1185">Reference proteome</keyword>
<gene>
    <name evidence="2" type="ORF">LALA0_S04e00100g</name>
</gene>
<dbReference type="HOGENOM" id="CLU_186295_0_0_1"/>
<feature type="compositionally biased region" description="Basic and acidic residues" evidence="1">
    <location>
        <begin position="73"/>
        <end position="86"/>
    </location>
</feature>
<protein>
    <submittedName>
        <fullName evidence="2">LALA0S04e00100g1_1</fullName>
    </submittedName>
</protein>
<feature type="region of interest" description="Disordered" evidence="1">
    <location>
        <begin position="65"/>
        <end position="86"/>
    </location>
</feature>
<dbReference type="EMBL" id="LN736363">
    <property type="protein sequence ID" value="CEP61763.1"/>
    <property type="molecule type" value="Genomic_DNA"/>
</dbReference>
<dbReference type="GeneID" id="34685203"/>
<accession>A0A0C7N567</accession>
<evidence type="ECO:0000313" key="3">
    <source>
        <dbReference type="Proteomes" id="UP000054304"/>
    </source>
</evidence>
<reference evidence="2 3" key="1">
    <citation type="submission" date="2014-12" db="EMBL/GenBank/DDBJ databases">
        <authorList>
            <person name="Neuveglise Cecile"/>
        </authorList>
    </citation>
    <scope>NUCLEOTIDE SEQUENCE [LARGE SCALE GENOMIC DNA]</scope>
    <source>
        <strain evidence="2 3">CBS 12615</strain>
    </source>
</reference>
<organism evidence="2 3">
    <name type="scientific">Lachancea lanzarotensis</name>
    <dbReference type="NCBI Taxonomy" id="1245769"/>
    <lineage>
        <taxon>Eukaryota</taxon>
        <taxon>Fungi</taxon>
        <taxon>Dikarya</taxon>
        <taxon>Ascomycota</taxon>
        <taxon>Saccharomycotina</taxon>
        <taxon>Saccharomycetes</taxon>
        <taxon>Saccharomycetales</taxon>
        <taxon>Saccharomycetaceae</taxon>
        <taxon>Lachancea</taxon>
    </lineage>
</organism>
<dbReference type="Proteomes" id="UP000054304">
    <property type="component" value="Unassembled WGS sequence"/>
</dbReference>
<name>A0A0C7N567_9SACH</name>
<evidence type="ECO:0000256" key="1">
    <source>
        <dbReference type="SAM" id="MobiDB-lite"/>
    </source>
</evidence>
<sequence length="86" mass="9767">MTRTNKWTVHEDKAESHYFTHNGYYGAAPNGVKKHGSGKGNWGKPGDEIQDLIETGEIPPVFHKQRRGSNVQGHERKLGEVQQFHE</sequence>
<dbReference type="OrthoDB" id="2122308at2759"/>
<evidence type="ECO:0000313" key="2">
    <source>
        <dbReference type="EMBL" id="CEP61763.1"/>
    </source>
</evidence>
<dbReference type="STRING" id="1245769.A0A0C7N567"/>